<name>A0ACC0FXD3_9ERIC</name>
<keyword evidence="2" id="KW-1185">Reference proteome</keyword>
<accession>A0ACC0FXD3</accession>
<protein>
    <submittedName>
        <fullName evidence="1">Uncharacterized protein</fullName>
    </submittedName>
</protein>
<gene>
    <name evidence="1" type="ORF">LOK49_LG11G00155</name>
</gene>
<organism evidence="1 2">
    <name type="scientific">Camellia lanceoleosa</name>
    <dbReference type="NCBI Taxonomy" id="1840588"/>
    <lineage>
        <taxon>Eukaryota</taxon>
        <taxon>Viridiplantae</taxon>
        <taxon>Streptophyta</taxon>
        <taxon>Embryophyta</taxon>
        <taxon>Tracheophyta</taxon>
        <taxon>Spermatophyta</taxon>
        <taxon>Magnoliopsida</taxon>
        <taxon>eudicotyledons</taxon>
        <taxon>Gunneridae</taxon>
        <taxon>Pentapetalae</taxon>
        <taxon>asterids</taxon>
        <taxon>Ericales</taxon>
        <taxon>Theaceae</taxon>
        <taxon>Camellia</taxon>
    </lineage>
</organism>
<sequence length="45" mass="5400">MYFSLDKQVLTHSLKHFEIECLGPFCLQSFLRIQRLQLSRKLTQC</sequence>
<proteinExistence type="predicted"/>
<comment type="caution">
    <text evidence="1">The sequence shown here is derived from an EMBL/GenBank/DDBJ whole genome shotgun (WGS) entry which is preliminary data.</text>
</comment>
<dbReference type="EMBL" id="CM045769">
    <property type="protein sequence ID" value="KAI7993330.1"/>
    <property type="molecule type" value="Genomic_DNA"/>
</dbReference>
<reference evidence="1 2" key="1">
    <citation type="journal article" date="2022" name="Plant J.">
        <title>Chromosome-level genome of Camellia lanceoleosa provides a valuable resource for understanding genome evolution and self-incompatibility.</title>
        <authorList>
            <person name="Gong W."/>
            <person name="Xiao S."/>
            <person name="Wang L."/>
            <person name="Liao Z."/>
            <person name="Chang Y."/>
            <person name="Mo W."/>
            <person name="Hu G."/>
            <person name="Li W."/>
            <person name="Zhao G."/>
            <person name="Zhu H."/>
            <person name="Hu X."/>
            <person name="Ji K."/>
            <person name="Xiang X."/>
            <person name="Song Q."/>
            <person name="Yuan D."/>
            <person name="Jin S."/>
            <person name="Zhang L."/>
        </authorList>
    </citation>
    <scope>NUCLEOTIDE SEQUENCE [LARGE SCALE GENOMIC DNA]</scope>
    <source>
        <strain evidence="1">SQ_2022a</strain>
    </source>
</reference>
<dbReference type="Proteomes" id="UP001060215">
    <property type="component" value="Chromosome 12"/>
</dbReference>
<evidence type="ECO:0000313" key="1">
    <source>
        <dbReference type="EMBL" id="KAI7993330.1"/>
    </source>
</evidence>
<evidence type="ECO:0000313" key="2">
    <source>
        <dbReference type="Proteomes" id="UP001060215"/>
    </source>
</evidence>